<dbReference type="InterPro" id="IPR025200">
    <property type="entry name" value="PPK_C_dom2"/>
</dbReference>
<comment type="PTM">
    <text evidence="6 7">An intermediate of this reaction is the autophosphorylated ppk in which a phosphate is covalently linked to a histidine residue through a N-P bond.</text>
</comment>
<dbReference type="SUPFAM" id="SSF143724">
    <property type="entry name" value="PHP14-like"/>
    <property type="match status" value="1"/>
</dbReference>
<gene>
    <name evidence="6" type="primary">ppk</name>
    <name evidence="12" type="ORF">FG382_01495</name>
</gene>
<evidence type="ECO:0000259" key="8">
    <source>
        <dbReference type="Pfam" id="PF02503"/>
    </source>
</evidence>
<dbReference type="Gene3D" id="3.30.870.10">
    <property type="entry name" value="Endonuclease Chain A"/>
    <property type="match status" value="2"/>
</dbReference>
<evidence type="ECO:0000256" key="4">
    <source>
        <dbReference type="ARBA" id="ARBA00022777"/>
    </source>
</evidence>
<evidence type="ECO:0000256" key="1">
    <source>
        <dbReference type="ARBA" id="ARBA00022553"/>
    </source>
</evidence>
<feature type="binding site" evidence="6">
    <location>
        <position position="420"/>
    </location>
    <ligand>
        <name>Mg(2+)</name>
        <dbReference type="ChEBI" id="CHEBI:18420"/>
    </ligand>
</feature>
<evidence type="ECO:0000256" key="6">
    <source>
        <dbReference type="HAMAP-Rule" id="MF_00347"/>
    </source>
</evidence>
<dbReference type="GO" id="GO:0005524">
    <property type="term" value="F:ATP binding"/>
    <property type="evidence" value="ECO:0007669"/>
    <property type="project" value="UniProtKB-KW"/>
</dbReference>
<feature type="binding site" evidence="6">
    <location>
        <position position="579"/>
    </location>
    <ligand>
        <name>ATP</name>
        <dbReference type="ChEBI" id="CHEBI:30616"/>
    </ligand>
</feature>
<comment type="caution">
    <text evidence="12">The sequence shown here is derived from an EMBL/GenBank/DDBJ whole genome shotgun (WGS) entry which is preliminary data.</text>
</comment>
<dbReference type="NCBIfam" id="NF003918">
    <property type="entry name" value="PRK05443.1-2"/>
    <property type="match status" value="1"/>
</dbReference>
<dbReference type="CDD" id="cd09165">
    <property type="entry name" value="PLDc_PaPPK1_C1_like"/>
    <property type="match status" value="1"/>
</dbReference>
<evidence type="ECO:0000256" key="2">
    <source>
        <dbReference type="ARBA" id="ARBA00022679"/>
    </source>
</evidence>
<proteinExistence type="inferred from homology"/>
<reference evidence="12 13" key="1">
    <citation type="submission" date="2019-05" db="EMBL/GenBank/DDBJ databases">
        <title>Psychrobacillus vulpis sp. nov., a new species isolated from feces of a red fox that inhabits in The Tablas de Daimiel Natural Park, Albacete, Spain.</title>
        <authorList>
            <person name="Rodriguez M."/>
            <person name="Reina J.C."/>
            <person name="Bejar V."/>
            <person name="Llamas I."/>
        </authorList>
    </citation>
    <scope>NUCLEOTIDE SEQUENCE [LARGE SCALE GENOMIC DNA]</scope>
    <source>
        <strain evidence="12 13">NEAU-3TGS17</strain>
    </source>
</reference>
<feature type="binding site" evidence="6">
    <location>
        <position position="607"/>
    </location>
    <ligand>
        <name>ATP</name>
        <dbReference type="ChEBI" id="CHEBI:30616"/>
    </ligand>
</feature>
<dbReference type="GO" id="GO:0008976">
    <property type="term" value="F:polyphosphate kinase activity"/>
    <property type="evidence" value="ECO:0007669"/>
    <property type="project" value="UniProtKB-UniRule"/>
</dbReference>
<keyword evidence="4 6" id="KW-0418">Kinase</keyword>
<dbReference type="InterPro" id="IPR024953">
    <property type="entry name" value="PP_kinase_middle"/>
</dbReference>
<protein>
    <recommendedName>
        <fullName evidence="6 7">Polyphosphate kinase</fullName>
        <ecNumber evidence="6 7">2.7.4.1</ecNumber>
    </recommendedName>
    <alternativeName>
        <fullName evidence="6">ATP-polyphosphate phosphotransferase</fullName>
    </alternativeName>
    <alternativeName>
        <fullName evidence="6">Polyphosphoric acid kinase</fullName>
    </alternativeName>
</protein>
<dbReference type="Pfam" id="PF02503">
    <property type="entry name" value="PP_kinase"/>
    <property type="match status" value="1"/>
</dbReference>
<comment type="similarity">
    <text evidence="6 7">Belongs to the polyphosphate kinase 1 (PPK1) family.</text>
</comment>
<dbReference type="PANTHER" id="PTHR30218:SF0">
    <property type="entry name" value="POLYPHOSPHATE KINASE"/>
    <property type="match status" value="1"/>
</dbReference>
<keyword evidence="6" id="KW-0479">Metal-binding</keyword>
<comment type="cofactor">
    <cofactor evidence="6">
        <name>Mg(2+)</name>
        <dbReference type="ChEBI" id="CHEBI:18420"/>
    </cofactor>
</comment>
<dbReference type="GO" id="GO:0046872">
    <property type="term" value="F:metal ion binding"/>
    <property type="evidence" value="ECO:0007669"/>
    <property type="project" value="UniProtKB-KW"/>
</dbReference>
<keyword evidence="13" id="KW-1185">Reference proteome</keyword>
<evidence type="ECO:0000259" key="9">
    <source>
        <dbReference type="Pfam" id="PF13089"/>
    </source>
</evidence>
<dbReference type="NCBIfam" id="TIGR03705">
    <property type="entry name" value="poly_P_kin"/>
    <property type="match status" value="1"/>
</dbReference>
<sequence length="702" mass="80823">MNDKIVDDHPFNDYANYNNREISWLAFNERVLQEAEDDTNPLLERLKFLAIFSSNLDEFFMVRVAGLQDQVRAGFNKPENKAGLTPKEQLAQISAITKNLVDRQMAIYTELVENQLPQHGISLWKYSQLSIEQVKELQVIFDEEIFPILTPVAVDAYRPFPILLSKTMNILVMVEDGSGRGKHHEQSKIAIVQVPSVLRRFIQVKTKDGTFAAVLLEDVIIANIAKLFYGYEVKHANPFRITRNADLTIHEEGARDLLIEIEKELKKRKWGAVSRLEVKTSEIQQKVLNYLLEQLEIHRDDVYKIHGPLDLTFLFSFIPFFEGNYNELFYEPFIPQPPKDLAGDEDVFTKALKQDLFFHHPYESFQPIIDFIDKAADDPKVLAIKQTLYRVSGNSPIILALKRAAENGKQVTVLVELKARFDEENNVHWARELEKAGCLVIYGMHNLKTHSKITLVIRSQNNRIEQFVHLGTGNYNDKTARIYTDMGIITTNKKIGSDATQFFNYLSGYTNKPGYNKLVVSPYDIRDKFLYLIDEEIEYHRAYTNGHIKLKMNSLTDKDLIVKLYEASAAGVKIDLIVRGICCLRPGIAGVSENITVTSIVGRFLEHSRIYWFHRNGSSRLYLSSADMMTRNMVKRVEILFPVLAPAIKKRVMEILDIELQDNVKARVQDLHGIYHYKEIDGKRMNSQRIFLEKASSHIQHV</sequence>
<dbReference type="Pfam" id="PF13090">
    <property type="entry name" value="PP_kinase_C"/>
    <property type="match status" value="1"/>
</dbReference>
<dbReference type="PIRSF" id="PIRSF015589">
    <property type="entry name" value="PP_kinase"/>
    <property type="match status" value="1"/>
</dbReference>
<keyword evidence="6" id="KW-0460">Magnesium</keyword>
<dbReference type="InterPro" id="IPR025198">
    <property type="entry name" value="PPK_N_dom"/>
</dbReference>
<dbReference type="SUPFAM" id="SSF56024">
    <property type="entry name" value="Phospholipase D/nuclease"/>
    <property type="match status" value="2"/>
</dbReference>
<dbReference type="GO" id="GO:0009358">
    <property type="term" value="C:polyphosphate kinase complex"/>
    <property type="evidence" value="ECO:0007669"/>
    <property type="project" value="InterPro"/>
</dbReference>
<comment type="catalytic activity">
    <reaction evidence="6 7">
        <text>[phosphate](n) + ATP = [phosphate](n+1) + ADP</text>
        <dbReference type="Rhea" id="RHEA:19573"/>
        <dbReference type="Rhea" id="RHEA-COMP:9859"/>
        <dbReference type="Rhea" id="RHEA-COMP:14280"/>
        <dbReference type="ChEBI" id="CHEBI:16838"/>
        <dbReference type="ChEBI" id="CHEBI:30616"/>
        <dbReference type="ChEBI" id="CHEBI:456216"/>
        <dbReference type="EC" id="2.7.4.1"/>
    </reaction>
</comment>
<dbReference type="InterPro" id="IPR036832">
    <property type="entry name" value="PPK_N_dom_sf"/>
</dbReference>
<feature type="binding site" evidence="6">
    <location>
        <position position="390"/>
    </location>
    <ligand>
        <name>Mg(2+)</name>
        <dbReference type="ChEBI" id="CHEBI:18420"/>
    </ligand>
</feature>
<dbReference type="NCBIfam" id="NF003921">
    <property type="entry name" value="PRK05443.2-2"/>
    <property type="match status" value="1"/>
</dbReference>
<feature type="domain" description="Polyphosphate kinase C-terminal" evidence="10">
    <location>
        <begin position="518"/>
        <end position="687"/>
    </location>
</feature>
<evidence type="ECO:0000256" key="5">
    <source>
        <dbReference type="ARBA" id="ARBA00022840"/>
    </source>
</evidence>
<dbReference type="EC" id="2.7.4.1" evidence="6 7"/>
<dbReference type="Pfam" id="PF17941">
    <property type="entry name" value="PP_kinase_C_1"/>
    <property type="match status" value="1"/>
</dbReference>
<evidence type="ECO:0000259" key="10">
    <source>
        <dbReference type="Pfam" id="PF13090"/>
    </source>
</evidence>
<dbReference type="Pfam" id="PF13089">
    <property type="entry name" value="PP_kinase_N"/>
    <property type="match status" value="1"/>
</dbReference>
<keyword evidence="1 6" id="KW-0597">Phosphoprotein</keyword>
<dbReference type="PANTHER" id="PTHR30218">
    <property type="entry name" value="POLYPHOSPHATE KINASE"/>
    <property type="match status" value="1"/>
</dbReference>
<dbReference type="Gene3D" id="3.30.1840.10">
    <property type="entry name" value="Polyphosphate kinase middle domain"/>
    <property type="match status" value="1"/>
</dbReference>
<keyword evidence="2 6" id="KW-0808">Transferase</keyword>
<feature type="binding site" evidence="6">
    <location>
        <position position="483"/>
    </location>
    <ligand>
        <name>ATP</name>
        <dbReference type="ChEBI" id="CHEBI:30616"/>
    </ligand>
</feature>
<evidence type="ECO:0000313" key="13">
    <source>
        <dbReference type="Proteomes" id="UP000317316"/>
    </source>
</evidence>
<feature type="active site" description="Phosphohistidine intermediate" evidence="6">
    <location>
        <position position="450"/>
    </location>
</feature>
<dbReference type="SUPFAM" id="SSF140356">
    <property type="entry name" value="PPK N-terminal domain-like"/>
    <property type="match status" value="1"/>
</dbReference>
<accession>A0A544THH0</accession>
<dbReference type="EMBL" id="VDGH01000001">
    <property type="protein sequence ID" value="TQR16858.1"/>
    <property type="molecule type" value="Genomic_DNA"/>
</dbReference>
<feature type="domain" description="Polyphosphate kinase C-terminal" evidence="11">
    <location>
        <begin position="347"/>
        <end position="511"/>
    </location>
</feature>
<dbReference type="CDD" id="cd09168">
    <property type="entry name" value="PLDc_PaPPK1_C2_like"/>
    <property type="match status" value="1"/>
</dbReference>
<dbReference type="NCBIfam" id="NF003920">
    <property type="entry name" value="PRK05443.2-1"/>
    <property type="match status" value="1"/>
</dbReference>
<feature type="domain" description="Polyphosphate kinase middle" evidence="8">
    <location>
        <begin position="133"/>
        <end position="317"/>
    </location>
</feature>
<evidence type="ECO:0000259" key="11">
    <source>
        <dbReference type="Pfam" id="PF17941"/>
    </source>
</evidence>
<dbReference type="InterPro" id="IPR003414">
    <property type="entry name" value="PP_kinase"/>
</dbReference>
<dbReference type="Proteomes" id="UP000317316">
    <property type="component" value="Unassembled WGS sequence"/>
</dbReference>
<dbReference type="InterPro" id="IPR036830">
    <property type="entry name" value="PP_kinase_middle_dom_sf"/>
</dbReference>
<feature type="domain" description="Polyphosphate kinase N-terminal" evidence="9">
    <location>
        <begin position="17"/>
        <end position="123"/>
    </location>
</feature>
<dbReference type="InterPro" id="IPR041108">
    <property type="entry name" value="PP_kinase_C_1"/>
</dbReference>
<name>A0A544THH0_9BACI</name>
<dbReference type="NCBIfam" id="NF003917">
    <property type="entry name" value="PRK05443.1-1"/>
    <property type="match status" value="1"/>
</dbReference>
<evidence type="ECO:0000256" key="7">
    <source>
        <dbReference type="RuleBase" id="RU003800"/>
    </source>
</evidence>
<evidence type="ECO:0000256" key="3">
    <source>
        <dbReference type="ARBA" id="ARBA00022741"/>
    </source>
</evidence>
<dbReference type="OrthoDB" id="9761456at2"/>
<organism evidence="12 13">
    <name type="scientific">Psychrobacillus lasiicapitis</name>
    <dbReference type="NCBI Taxonomy" id="1636719"/>
    <lineage>
        <taxon>Bacteria</taxon>
        <taxon>Bacillati</taxon>
        <taxon>Bacillota</taxon>
        <taxon>Bacilli</taxon>
        <taxon>Bacillales</taxon>
        <taxon>Bacillaceae</taxon>
        <taxon>Psychrobacillus</taxon>
    </lineage>
</organism>
<dbReference type="Gene3D" id="1.20.58.310">
    <property type="entry name" value="Polyphosphate kinase N-terminal domain"/>
    <property type="match status" value="1"/>
</dbReference>
<keyword evidence="3 6" id="KW-0547">Nucleotide-binding</keyword>
<feature type="binding site" evidence="6">
    <location>
        <position position="55"/>
    </location>
    <ligand>
        <name>ATP</name>
        <dbReference type="ChEBI" id="CHEBI:30616"/>
    </ligand>
</feature>
<dbReference type="GO" id="GO:0006799">
    <property type="term" value="P:polyphosphate biosynthetic process"/>
    <property type="evidence" value="ECO:0007669"/>
    <property type="project" value="UniProtKB-UniRule"/>
</dbReference>
<dbReference type="HAMAP" id="MF_00347">
    <property type="entry name" value="Polyphosphate_kinase"/>
    <property type="match status" value="1"/>
</dbReference>
<dbReference type="AlphaFoldDB" id="A0A544THH0"/>
<dbReference type="RefSeq" id="WP_142537102.1">
    <property type="nucleotide sequence ID" value="NZ_BMIE01000002.1"/>
</dbReference>
<evidence type="ECO:0000313" key="12">
    <source>
        <dbReference type="EMBL" id="TQR16858.1"/>
    </source>
</evidence>
<comment type="function">
    <text evidence="6 7">Catalyzes the reversible transfer of the terminal phosphate of ATP to form a long-chain polyphosphate (polyP).</text>
</comment>
<keyword evidence="5 6" id="KW-0067">ATP-binding</keyword>